<evidence type="ECO:0000313" key="1">
    <source>
        <dbReference type="EMBL" id="SDE92906.1"/>
    </source>
</evidence>
<dbReference type="EMBL" id="FNBD01000005">
    <property type="protein sequence ID" value="SDE92906.1"/>
    <property type="molecule type" value="Genomic_DNA"/>
</dbReference>
<gene>
    <name evidence="1" type="ORF">SAMN04487992_105128</name>
</gene>
<organism evidence="1 2">
    <name type="scientific">Cellulophaga baltica</name>
    <dbReference type="NCBI Taxonomy" id="76594"/>
    <lineage>
        <taxon>Bacteria</taxon>
        <taxon>Pseudomonadati</taxon>
        <taxon>Bacteroidota</taxon>
        <taxon>Flavobacteriia</taxon>
        <taxon>Flavobacteriales</taxon>
        <taxon>Flavobacteriaceae</taxon>
        <taxon>Cellulophaga</taxon>
    </lineage>
</organism>
<accession>A0A1G7GXM9</accession>
<sequence length="312" mass="35609">MNYKKTIPPFLALFAMIQFGFSQEKYQTFVAQKGDGIVSVLWREGLQVDKYYQEFLKLNRGSIIDGSYLERGKTYKIPNSESSFRNMGRMINLSNQEDRPIFDTTKTAIKKRDSLLNNTVYYLLIDNFNADNFQQEKKNSKSNYQLATAMAVNLLAHGARVFLFENDKEEGVKLGDYVTAINQRYLKYQQDYQRLLVVDVGNGSLSASSIISVAHDQKSMEGKHFANSITKTFKSKKFRLNARQHEAEFLSNKTNVYLINNVLPALSFITVENQNKKTPPVTATEANKSKFANVITTGIQIDYSTIAMEDKK</sequence>
<dbReference type="Proteomes" id="UP000182114">
    <property type="component" value="Unassembled WGS sequence"/>
</dbReference>
<protein>
    <submittedName>
        <fullName evidence="1">N-acetylmuramoyl-L-alanine amidase</fullName>
    </submittedName>
</protein>
<dbReference type="eggNOG" id="COG0860">
    <property type="taxonomic scope" value="Bacteria"/>
</dbReference>
<keyword evidence="2" id="KW-1185">Reference proteome</keyword>
<dbReference type="RefSeq" id="WP_074538291.1">
    <property type="nucleotide sequence ID" value="NZ_FNBD01000005.1"/>
</dbReference>
<name>A0A1G7GXM9_9FLAO</name>
<dbReference type="AlphaFoldDB" id="A0A1G7GXM9"/>
<proteinExistence type="predicted"/>
<reference evidence="2" key="1">
    <citation type="submission" date="2016-10" db="EMBL/GenBank/DDBJ databases">
        <authorList>
            <person name="Varghese N."/>
            <person name="Submissions S."/>
        </authorList>
    </citation>
    <scope>NUCLEOTIDE SEQUENCE [LARGE SCALE GENOMIC DNA]</scope>
    <source>
        <strain evidence="2">DSM 24729</strain>
    </source>
</reference>
<evidence type="ECO:0000313" key="2">
    <source>
        <dbReference type="Proteomes" id="UP000182114"/>
    </source>
</evidence>